<comment type="caution">
    <text evidence="2">The sequence shown here is derived from an EMBL/GenBank/DDBJ whole genome shotgun (WGS) entry which is preliminary data.</text>
</comment>
<feature type="transmembrane region" description="Helical" evidence="1">
    <location>
        <begin position="21"/>
        <end position="42"/>
    </location>
</feature>
<feature type="transmembrane region" description="Helical" evidence="1">
    <location>
        <begin position="132"/>
        <end position="151"/>
    </location>
</feature>
<accession>A0ABQ1P698</accession>
<evidence type="ECO:0000313" key="3">
    <source>
        <dbReference type="Proteomes" id="UP000619534"/>
    </source>
</evidence>
<evidence type="ECO:0000256" key="1">
    <source>
        <dbReference type="SAM" id="Phobius"/>
    </source>
</evidence>
<organism evidence="2 3">
    <name type="scientific">Thalassobacillus devorans</name>
    <dbReference type="NCBI Taxonomy" id="279813"/>
    <lineage>
        <taxon>Bacteria</taxon>
        <taxon>Bacillati</taxon>
        <taxon>Bacillota</taxon>
        <taxon>Bacilli</taxon>
        <taxon>Bacillales</taxon>
        <taxon>Bacillaceae</taxon>
        <taxon>Thalassobacillus</taxon>
    </lineage>
</organism>
<dbReference type="Pfam" id="PF11085">
    <property type="entry name" value="YqhR"/>
    <property type="match status" value="1"/>
</dbReference>
<keyword evidence="3" id="KW-1185">Reference proteome</keyword>
<feature type="transmembrane region" description="Helical" evidence="1">
    <location>
        <begin position="62"/>
        <end position="89"/>
    </location>
</feature>
<name>A0ABQ1P698_9BACI</name>
<dbReference type="InterPro" id="IPR024563">
    <property type="entry name" value="YqhR"/>
</dbReference>
<proteinExistence type="predicted"/>
<protein>
    <recommendedName>
        <fullName evidence="4">Membrane protein YqhR</fullName>
    </recommendedName>
</protein>
<keyword evidence="1" id="KW-0472">Membrane</keyword>
<dbReference type="RefSeq" id="WP_062446650.1">
    <property type="nucleotide sequence ID" value="NZ_BMCJ01000004.1"/>
</dbReference>
<dbReference type="Proteomes" id="UP000619534">
    <property type="component" value="Unassembled WGS sequence"/>
</dbReference>
<keyword evidence="1" id="KW-1133">Transmembrane helix</keyword>
<feature type="transmembrane region" description="Helical" evidence="1">
    <location>
        <begin position="101"/>
        <end position="120"/>
    </location>
</feature>
<dbReference type="EMBL" id="BMCJ01000004">
    <property type="protein sequence ID" value="GGC91448.1"/>
    <property type="molecule type" value="Genomic_DNA"/>
</dbReference>
<evidence type="ECO:0008006" key="4">
    <source>
        <dbReference type="Google" id="ProtNLM"/>
    </source>
</evidence>
<reference evidence="3" key="1">
    <citation type="journal article" date="2019" name="Int. J. Syst. Evol. Microbiol.">
        <title>The Global Catalogue of Microorganisms (GCM) 10K type strain sequencing project: providing services to taxonomists for standard genome sequencing and annotation.</title>
        <authorList>
            <consortium name="The Broad Institute Genomics Platform"/>
            <consortium name="The Broad Institute Genome Sequencing Center for Infectious Disease"/>
            <person name="Wu L."/>
            <person name="Ma J."/>
        </authorList>
    </citation>
    <scope>NUCLEOTIDE SEQUENCE [LARGE SCALE GENOMIC DNA]</scope>
    <source>
        <strain evidence="3">CCM 7282</strain>
    </source>
</reference>
<evidence type="ECO:0000313" key="2">
    <source>
        <dbReference type="EMBL" id="GGC91448.1"/>
    </source>
</evidence>
<gene>
    <name evidence="2" type="primary">yqhR</name>
    <name evidence="2" type="ORF">GCM10007216_22710</name>
</gene>
<sequence>MDKTQLEQNQQEKPISILNKSLLTGFVGGMVWSIFGALSYYFNFTEVSPASFLIRSFWQTGWTSSFLGEVLGVIGVSLISIAGALVYYLALKKTNGIMPGVLYGGAVWGIIFYLLNPIFAAVPALPDMTSDTIITTICLFVLYGAFIGYSISYEYHDLNQPADGDASGK</sequence>
<keyword evidence="1" id="KW-0812">Transmembrane</keyword>